<proteinExistence type="predicted"/>
<accession>A0A382DV36</accession>
<dbReference type="AlphaFoldDB" id="A0A382DV36"/>
<name>A0A382DV36_9ZZZZ</name>
<dbReference type="EMBL" id="UINC01041262">
    <property type="protein sequence ID" value="SVB42290.1"/>
    <property type="molecule type" value="Genomic_DNA"/>
</dbReference>
<gene>
    <name evidence="1" type="ORF">METZ01_LOCUS195144</name>
</gene>
<sequence length="64" mass="7341">MACHMRITGIPIEQSPSCILSLISIEISYLIIVLSGLNESQDIRFKSKKQIIFLKNFMKMILKN</sequence>
<reference evidence="1" key="1">
    <citation type="submission" date="2018-05" db="EMBL/GenBank/DDBJ databases">
        <authorList>
            <person name="Lanie J.A."/>
            <person name="Ng W.-L."/>
            <person name="Kazmierczak K.M."/>
            <person name="Andrzejewski T.M."/>
            <person name="Davidsen T.M."/>
            <person name="Wayne K.J."/>
            <person name="Tettelin H."/>
            <person name="Glass J.I."/>
            <person name="Rusch D."/>
            <person name="Podicherti R."/>
            <person name="Tsui H.-C.T."/>
            <person name="Winkler M.E."/>
        </authorList>
    </citation>
    <scope>NUCLEOTIDE SEQUENCE</scope>
</reference>
<protein>
    <submittedName>
        <fullName evidence="1">Uncharacterized protein</fullName>
    </submittedName>
</protein>
<organism evidence="1">
    <name type="scientific">marine metagenome</name>
    <dbReference type="NCBI Taxonomy" id="408172"/>
    <lineage>
        <taxon>unclassified sequences</taxon>
        <taxon>metagenomes</taxon>
        <taxon>ecological metagenomes</taxon>
    </lineage>
</organism>
<evidence type="ECO:0000313" key="1">
    <source>
        <dbReference type="EMBL" id="SVB42290.1"/>
    </source>
</evidence>